<feature type="transmembrane region" description="Helical" evidence="14">
    <location>
        <begin position="124"/>
        <end position="142"/>
    </location>
</feature>
<evidence type="ECO:0000256" key="13">
    <source>
        <dbReference type="RuleBase" id="RU362091"/>
    </source>
</evidence>
<keyword evidence="5 14" id="KW-0812">Transmembrane</keyword>
<dbReference type="InterPro" id="IPR011851">
    <property type="entry name" value="Na/Pro_symporter"/>
</dbReference>
<feature type="transmembrane region" description="Helical" evidence="14">
    <location>
        <begin position="457"/>
        <end position="476"/>
    </location>
</feature>
<evidence type="ECO:0000256" key="7">
    <source>
        <dbReference type="ARBA" id="ARBA00022989"/>
    </source>
</evidence>
<feature type="transmembrane region" description="Helical" evidence="14">
    <location>
        <begin position="275"/>
        <end position="297"/>
    </location>
</feature>
<dbReference type="AlphaFoldDB" id="A0A917MSL4"/>
<evidence type="ECO:0000256" key="3">
    <source>
        <dbReference type="ARBA" id="ARBA00022448"/>
    </source>
</evidence>
<evidence type="ECO:0000256" key="10">
    <source>
        <dbReference type="ARBA" id="ARBA00023136"/>
    </source>
</evidence>
<evidence type="ECO:0000256" key="14">
    <source>
        <dbReference type="RuleBase" id="RU366012"/>
    </source>
</evidence>
<dbReference type="InterPro" id="IPR050277">
    <property type="entry name" value="Sodium:Solute_Symporter"/>
</dbReference>
<dbReference type="PROSITE" id="PS50283">
    <property type="entry name" value="NA_SOLUT_SYMP_3"/>
    <property type="match status" value="1"/>
</dbReference>
<dbReference type="InterPro" id="IPR038377">
    <property type="entry name" value="Na/Glc_symporter_sf"/>
</dbReference>
<keyword evidence="6 14" id="KW-0769">Symport</keyword>
<dbReference type="GO" id="GO:0015824">
    <property type="term" value="P:proline transport"/>
    <property type="evidence" value="ECO:0007669"/>
    <property type="project" value="UniProtKB-UniRule"/>
</dbReference>
<reference evidence="15 16" key="1">
    <citation type="journal article" date="2014" name="Int. J. Syst. Evol. Microbiol.">
        <title>Complete genome sequence of Corynebacterium casei LMG S-19264T (=DSM 44701T), isolated from a smear-ripened cheese.</title>
        <authorList>
            <consortium name="US DOE Joint Genome Institute (JGI-PGF)"/>
            <person name="Walter F."/>
            <person name="Albersmeier A."/>
            <person name="Kalinowski J."/>
            <person name="Ruckert C."/>
        </authorList>
    </citation>
    <scope>NUCLEOTIDE SEQUENCE [LARGE SCALE GENOMIC DNA]</scope>
    <source>
        <strain evidence="15 16">CCM 8669</strain>
    </source>
</reference>
<keyword evidence="7 14" id="KW-1133">Transmembrane helix</keyword>
<keyword evidence="3 14" id="KW-0813">Transport</keyword>
<sequence>MNASAWQLIALAIYLLAMIAIGLWAKRQNENLEDYVLGGRRLSPTTAALSAGASDMSGWLLMGLPGALYMVGLAEAWLAIGLTIGAWVNWKVVAPRLRVYTEVSRNSVTVPVFFHNRLRDNTRLLRILTSVITLIFFTFYASSGMVAGGKFFQSSFGLEFHWGMLLVAGVTVLYTLFGGFLGASYTDMVQGLLMLAALIVLPVIAFFYVGGPVEAYNTIVEINPTAMSLFAGTTFAGIISSAAWGLGYFGQPHIITRFMALRSHKDATTGRRIGIGWMVLTVLGACSAGLIGVAFFAKNPDAVLTDKDAAETVFLDLSQTLLHPLISGFVLAAVLAAIMSTLSSQLIVCSSALAEDLYGVITEKKLQDWHGLWLGRAGVLVVAIIAALLAWNPDSSVLDLVGFAWAGFGAAFGPLVLLSLFWRKLTNWGAIVGLVAATITVFVWGNSETLSGMLYEIIPGFVVNLVLAVLVSLATYKPNAEIDAEFDQMQATLKA</sequence>
<dbReference type="GO" id="GO:0031402">
    <property type="term" value="F:sodium ion binding"/>
    <property type="evidence" value="ECO:0007669"/>
    <property type="project" value="UniProtKB-UniRule"/>
</dbReference>
<comment type="function">
    <text evidence="14">Catalyzes the sodium-dependent uptake of extracellular L-proline.</text>
</comment>
<dbReference type="Proteomes" id="UP000600171">
    <property type="component" value="Unassembled WGS sequence"/>
</dbReference>
<dbReference type="GO" id="GO:0005298">
    <property type="term" value="F:proline:sodium symporter activity"/>
    <property type="evidence" value="ECO:0007669"/>
    <property type="project" value="UniProtKB-UniRule"/>
</dbReference>
<feature type="transmembrane region" description="Helical" evidence="14">
    <location>
        <begin position="373"/>
        <end position="391"/>
    </location>
</feature>
<dbReference type="NCBIfam" id="TIGR00813">
    <property type="entry name" value="sss"/>
    <property type="match status" value="1"/>
</dbReference>
<comment type="caution">
    <text evidence="15">The sequence shown here is derived from an EMBL/GenBank/DDBJ whole genome shotgun (WGS) entry which is preliminary data.</text>
</comment>
<keyword evidence="11 14" id="KW-0739">Sodium transport</keyword>
<feature type="transmembrane region" description="Helical" evidence="14">
    <location>
        <begin position="403"/>
        <end position="421"/>
    </location>
</feature>
<feature type="transmembrane region" description="Helical" evidence="14">
    <location>
        <begin position="6"/>
        <end position="25"/>
    </location>
</feature>
<keyword evidence="9 14" id="KW-0406">Ion transport</keyword>
<comment type="similarity">
    <text evidence="2 13">Belongs to the sodium:solute symporter (SSF) (TC 2.A.21) family.</text>
</comment>
<feature type="transmembrane region" description="Helical" evidence="14">
    <location>
        <begin position="229"/>
        <end position="249"/>
    </location>
</feature>
<evidence type="ECO:0000256" key="6">
    <source>
        <dbReference type="ARBA" id="ARBA00022847"/>
    </source>
</evidence>
<dbReference type="FunFam" id="1.20.1730.10:FF:000002">
    <property type="entry name" value="Sodium/proline symporter"/>
    <property type="match status" value="1"/>
</dbReference>
<evidence type="ECO:0000313" key="15">
    <source>
        <dbReference type="EMBL" id="GGH60995.1"/>
    </source>
</evidence>
<dbReference type="GO" id="GO:0015193">
    <property type="term" value="F:L-proline transmembrane transporter activity"/>
    <property type="evidence" value="ECO:0007669"/>
    <property type="project" value="TreeGrafter"/>
</dbReference>
<dbReference type="Pfam" id="PF00474">
    <property type="entry name" value="SSF"/>
    <property type="match status" value="1"/>
</dbReference>
<feature type="transmembrane region" description="Helical" evidence="14">
    <location>
        <begin position="68"/>
        <end position="88"/>
    </location>
</feature>
<keyword evidence="16" id="KW-1185">Reference proteome</keyword>
<evidence type="ECO:0000256" key="11">
    <source>
        <dbReference type="ARBA" id="ARBA00023201"/>
    </source>
</evidence>
<proteinExistence type="inferred from homology"/>
<feature type="transmembrane region" description="Helical" evidence="14">
    <location>
        <begin position="428"/>
        <end position="445"/>
    </location>
</feature>
<evidence type="ECO:0000256" key="8">
    <source>
        <dbReference type="ARBA" id="ARBA00023053"/>
    </source>
</evidence>
<dbReference type="PANTHER" id="PTHR48086">
    <property type="entry name" value="SODIUM/PROLINE SYMPORTER-RELATED"/>
    <property type="match status" value="1"/>
</dbReference>
<feature type="transmembrane region" description="Helical" evidence="14">
    <location>
        <begin position="192"/>
        <end position="209"/>
    </location>
</feature>
<evidence type="ECO:0000256" key="4">
    <source>
        <dbReference type="ARBA" id="ARBA00022475"/>
    </source>
</evidence>
<organism evidence="15 16">
    <name type="scientific">Rothia aerolata</name>
    <dbReference type="NCBI Taxonomy" id="1812262"/>
    <lineage>
        <taxon>Bacteria</taxon>
        <taxon>Bacillati</taxon>
        <taxon>Actinomycetota</taxon>
        <taxon>Actinomycetes</taxon>
        <taxon>Micrococcales</taxon>
        <taxon>Micrococcaceae</taxon>
        <taxon>Rothia</taxon>
    </lineage>
</organism>
<evidence type="ECO:0000313" key="16">
    <source>
        <dbReference type="Proteomes" id="UP000600171"/>
    </source>
</evidence>
<dbReference type="RefSeq" id="WP_188359168.1">
    <property type="nucleotide sequence ID" value="NZ_BMDC01000001.1"/>
</dbReference>
<dbReference type="NCBIfam" id="TIGR02121">
    <property type="entry name" value="Na_Pro_sym"/>
    <property type="match status" value="1"/>
</dbReference>
<name>A0A917MSL4_9MICC</name>
<dbReference type="EMBL" id="BMDC01000001">
    <property type="protein sequence ID" value="GGH60995.1"/>
    <property type="molecule type" value="Genomic_DNA"/>
</dbReference>
<feature type="transmembrane region" description="Helical" evidence="14">
    <location>
        <begin position="162"/>
        <end position="185"/>
    </location>
</feature>
<feature type="transmembrane region" description="Helical" evidence="14">
    <location>
        <begin position="325"/>
        <end position="353"/>
    </location>
</feature>
<keyword evidence="8 14" id="KW-0915">Sodium</keyword>
<keyword evidence="10 14" id="KW-0472">Membrane</keyword>
<dbReference type="CDD" id="cd11475">
    <property type="entry name" value="SLC5sbd_PutP"/>
    <property type="match status" value="1"/>
</dbReference>
<evidence type="ECO:0000256" key="2">
    <source>
        <dbReference type="ARBA" id="ARBA00006434"/>
    </source>
</evidence>
<evidence type="ECO:0000256" key="9">
    <source>
        <dbReference type="ARBA" id="ARBA00023065"/>
    </source>
</evidence>
<keyword evidence="4 14" id="KW-1003">Cell membrane</keyword>
<gene>
    <name evidence="15" type="ORF">GCM10007359_09750</name>
</gene>
<comment type="subcellular location">
    <subcellularLocation>
        <location evidence="1 14">Cell membrane</location>
        <topology evidence="1 14">Multi-pass membrane protein</topology>
    </subcellularLocation>
</comment>
<evidence type="ECO:0000256" key="5">
    <source>
        <dbReference type="ARBA" id="ARBA00022692"/>
    </source>
</evidence>
<evidence type="ECO:0000256" key="1">
    <source>
        <dbReference type="ARBA" id="ARBA00004651"/>
    </source>
</evidence>
<accession>A0A917MSL4</accession>
<dbReference type="InterPro" id="IPR001734">
    <property type="entry name" value="Na/solute_symporter"/>
</dbReference>
<keyword evidence="14" id="KW-0029">Amino-acid transport</keyword>
<evidence type="ECO:0000256" key="12">
    <source>
        <dbReference type="ARBA" id="ARBA00033708"/>
    </source>
</evidence>
<dbReference type="GO" id="GO:0005886">
    <property type="term" value="C:plasma membrane"/>
    <property type="evidence" value="ECO:0007669"/>
    <property type="project" value="UniProtKB-SubCell"/>
</dbReference>
<protein>
    <recommendedName>
        <fullName evidence="14">Sodium/proline symporter</fullName>
    </recommendedName>
    <alternativeName>
        <fullName evidence="14">Proline permease</fullName>
    </alternativeName>
</protein>
<dbReference type="PANTHER" id="PTHR48086:SF3">
    <property type="entry name" value="SODIUM_PROLINE SYMPORTER"/>
    <property type="match status" value="1"/>
</dbReference>
<comment type="catalytic activity">
    <reaction evidence="12">
        <text>L-proline(in) + Na(+)(in) = L-proline(out) + Na(+)(out)</text>
        <dbReference type="Rhea" id="RHEA:28967"/>
        <dbReference type="ChEBI" id="CHEBI:29101"/>
        <dbReference type="ChEBI" id="CHEBI:60039"/>
    </reaction>
</comment>
<dbReference type="Gene3D" id="1.20.1730.10">
    <property type="entry name" value="Sodium/glucose cotransporter"/>
    <property type="match status" value="1"/>
</dbReference>